<name>A0A5M9K7Y3_MONFR</name>
<proteinExistence type="predicted"/>
<dbReference type="EMBL" id="VICG01000001">
    <property type="protein sequence ID" value="KAA8576326.1"/>
    <property type="molecule type" value="Genomic_DNA"/>
</dbReference>
<reference evidence="1 2" key="1">
    <citation type="submission" date="2019-06" db="EMBL/GenBank/DDBJ databases">
        <title>Genome Sequence of the Brown Rot Fungal Pathogen Monilinia fructicola.</title>
        <authorList>
            <person name="De Miccolis Angelini R.M."/>
            <person name="Landi L."/>
            <person name="Abate D."/>
            <person name="Pollastro S."/>
            <person name="Romanazzi G."/>
            <person name="Faretra F."/>
        </authorList>
    </citation>
    <scope>NUCLEOTIDE SEQUENCE [LARGE SCALE GENOMIC DNA]</scope>
    <source>
        <strain evidence="1 2">Mfrc123</strain>
    </source>
</reference>
<dbReference type="AlphaFoldDB" id="A0A5M9K7Y3"/>
<sequence length="86" mass="9422">MTVGVKPKLCDETMQESKSVERGITTSGINKELFPFTSSLYLGIGCTRSQISIIRIEKLWHQYCQSNIIEVSPGTSSAAKSKGVLI</sequence>
<organism evidence="1 2">
    <name type="scientific">Monilinia fructicola</name>
    <name type="common">Brown rot fungus</name>
    <name type="synonym">Ciboria fructicola</name>
    <dbReference type="NCBI Taxonomy" id="38448"/>
    <lineage>
        <taxon>Eukaryota</taxon>
        <taxon>Fungi</taxon>
        <taxon>Dikarya</taxon>
        <taxon>Ascomycota</taxon>
        <taxon>Pezizomycotina</taxon>
        <taxon>Leotiomycetes</taxon>
        <taxon>Helotiales</taxon>
        <taxon>Sclerotiniaceae</taxon>
        <taxon>Monilinia</taxon>
    </lineage>
</organism>
<gene>
    <name evidence="1" type="ORF">EYC84_006460</name>
</gene>
<keyword evidence="2" id="KW-1185">Reference proteome</keyword>
<dbReference type="Proteomes" id="UP000322873">
    <property type="component" value="Unassembled WGS sequence"/>
</dbReference>
<comment type="caution">
    <text evidence="1">The sequence shown here is derived from an EMBL/GenBank/DDBJ whole genome shotgun (WGS) entry which is preliminary data.</text>
</comment>
<accession>A0A5M9K7Y3</accession>
<evidence type="ECO:0000313" key="1">
    <source>
        <dbReference type="EMBL" id="KAA8576326.1"/>
    </source>
</evidence>
<protein>
    <submittedName>
        <fullName evidence="1">Uncharacterized protein</fullName>
    </submittedName>
</protein>
<evidence type="ECO:0000313" key="2">
    <source>
        <dbReference type="Proteomes" id="UP000322873"/>
    </source>
</evidence>